<protein>
    <recommendedName>
        <fullName evidence="4">DUF4491 domain-containing protein</fullName>
    </recommendedName>
</protein>
<evidence type="ECO:0000313" key="3">
    <source>
        <dbReference type="Proteomes" id="UP000002772"/>
    </source>
</evidence>
<feature type="transmembrane region" description="Helical" evidence="1">
    <location>
        <begin position="35"/>
        <end position="50"/>
    </location>
</feature>
<keyword evidence="1" id="KW-0812">Transmembrane</keyword>
<sequence>MYFSGTAIALCTFFIIGVFHPIVIKTEYYFGTRPWWIFLLTGIACMAGSLCIESTFLSAVAGVAGASSLWAIGELFEQKKRVEKGWFPKNPKRQ</sequence>
<keyword evidence="1" id="KW-0472">Membrane</keyword>
<dbReference type="InterPro" id="IPR027890">
    <property type="entry name" value="DUF4491"/>
</dbReference>
<dbReference type="eggNOG" id="ENOG50330D0">
    <property type="taxonomic scope" value="Bacteria"/>
</dbReference>
<dbReference type="OrthoDB" id="9814848at2"/>
<evidence type="ECO:0000256" key="1">
    <source>
        <dbReference type="SAM" id="Phobius"/>
    </source>
</evidence>
<evidence type="ECO:0000313" key="2">
    <source>
        <dbReference type="EMBL" id="EGN56761.1"/>
    </source>
</evidence>
<dbReference type="Pfam" id="PF14898">
    <property type="entry name" value="DUF4491"/>
    <property type="match status" value="1"/>
</dbReference>
<dbReference type="STRING" id="688246.Premu_1332"/>
<organism evidence="2 3">
    <name type="scientific">Hallella multisaccharivorax DSM 17128</name>
    <dbReference type="NCBI Taxonomy" id="688246"/>
    <lineage>
        <taxon>Bacteria</taxon>
        <taxon>Pseudomonadati</taxon>
        <taxon>Bacteroidota</taxon>
        <taxon>Bacteroidia</taxon>
        <taxon>Bacteroidales</taxon>
        <taxon>Prevotellaceae</taxon>
        <taxon>Hallella</taxon>
    </lineage>
</organism>
<name>F8NA98_9BACT</name>
<feature type="transmembrane region" description="Helical" evidence="1">
    <location>
        <begin position="6"/>
        <end position="23"/>
    </location>
</feature>
<proteinExistence type="predicted"/>
<gene>
    <name evidence="2" type="ORF">Premu_1332</name>
</gene>
<evidence type="ECO:0008006" key="4">
    <source>
        <dbReference type="Google" id="ProtNLM"/>
    </source>
</evidence>
<keyword evidence="1" id="KW-1133">Transmembrane helix</keyword>
<dbReference type="HOGENOM" id="CLU_158611_0_0_10"/>
<dbReference type="EMBL" id="GL945017">
    <property type="protein sequence ID" value="EGN56761.1"/>
    <property type="molecule type" value="Genomic_DNA"/>
</dbReference>
<dbReference type="RefSeq" id="WP_007574037.1">
    <property type="nucleotide sequence ID" value="NZ_BPTS01000001.1"/>
</dbReference>
<keyword evidence="3" id="KW-1185">Reference proteome</keyword>
<reference evidence="3" key="1">
    <citation type="journal article" date="2011" name="Stand. Genomic Sci.">
        <title>Non-contiguous finished genome sequence of the opportunistic oral pathogen Prevotella multisaccharivorax type strain (PPPA20).</title>
        <authorList>
            <person name="Pati A."/>
            <person name="Gronow S."/>
            <person name="Lu M."/>
            <person name="Lapidus A."/>
            <person name="Nolan M."/>
            <person name="Lucas S."/>
            <person name="Hammon N."/>
            <person name="Deshpande S."/>
            <person name="Cheng J.F."/>
            <person name="Tapia R."/>
            <person name="Han C."/>
            <person name="Goodwin L."/>
            <person name="Pitluck S."/>
            <person name="Liolios K."/>
            <person name="Pagani I."/>
            <person name="Mavromatis K."/>
            <person name="Mikhailova N."/>
            <person name="Huntemann M."/>
            <person name="Chen A."/>
            <person name="Palaniappan K."/>
            <person name="Land M."/>
            <person name="Hauser L."/>
            <person name="Detter J.C."/>
            <person name="Brambilla E.M."/>
            <person name="Rohde M."/>
            <person name="Goker M."/>
            <person name="Woyke T."/>
            <person name="Bristow J."/>
            <person name="Eisen J.A."/>
            <person name="Markowitz V."/>
            <person name="Hugenholtz P."/>
            <person name="Kyrpides N.C."/>
            <person name="Klenk H.P."/>
            <person name="Ivanova N."/>
        </authorList>
    </citation>
    <scope>NUCLEOTIDE SEQUENCE [LARGE SCALE GENOMIC DNA]</scope>
    <source>
        <strain evidence="3">DSM 17128</strain>
    </source>
</reference>
<dbReference type="Proteomes" id="UP000002772">
    <property type="component" value="Unassembled WGS sequence"/>
</dbReference>
<dbReference type="AlphaFoldDB" id="F8NA98"/>
<accession>F8NA98</accession>